<organism evidence="2 3">
    <name type="scientific">Ectopseudomonas toyotomiensis</name>
    <dbReference type="NCBI Taxonomy" id="554344"/>
    <lineage>
        <taxon>Bacteria</taxon>
        <taxon>Pseudomonadati</taxon>
        <taxon>Pseudomonadota</taxon>
        <taxon>Gammaproteobacteria</taxon>
        <taxon>Pseudomonadales</taxon>
        <taxon>Pseudomonadaceae</taxon>
        <taxon>Ectopseudomonas</taxon>
    </lineage>
</organism>
<dbReference type="AlphaFoldDB" id="A0A1I5R013"/>
<evidence type="ECO:0000256" key="1">
    <source>
        <dbReference type="SAM" id="MobiDB-lite"/>
    </source>
</evidence>
<evidence type="ECO:0000313" key="2">
    <source>
        <dbReference type="EMBL" id="SFP51904.1"/>
    </source>
</evidence>
<feature type="region of interest" description="Disordered" evidence="1">
    <location>
        <begin position="1"/>
        <end position="25"/>
    </location>
</feature>
<keyword evidence="3" id="KW-1185">Reference proteome</keyword>
<accession>A0A1I5R013</accession>
<reference evidence="3" key="1">
    <citation type="submission" date="2016-10" db="EMBL/GenBank/DDBJ databases">
        <authorList>
            <person name="Varghese N."/>
            <person name="Submissions S."/>
        </authorList>
    </citation>
    <scope>NUCLEOTIDE SEQUENCE [LARGE SCALE GENOMIC DNA]</scope>
    <source>
        <strain evidence="3">JCM 15604</strain>
    </source>
</reference>
<feature type="compositionally biased region" description="Basic and acidic residues" evidence="1">
    <location>
        <begin position="1"/>
        <end position="17"/>
    </location>
</feature>
<dbReference type="EMBL" id="FOXK01000003">
    <property type="protein sequence ID" value="SFP51904.1"/>
    <property type="molecule type" value="Genomic_DNA"/>
</dbReference>
<dbReference type="Proteomes" id="UP000182025">
    <property type="component" value="Unassembled WGS sequence"/>
</dbReference>
<name>A0A1I5R013_9GAMM</name>
<dbReference type="RefSeq" id="WP_158234268.1">
    <property type="nucleotide sequence ID" value="NZ_FOXK01000003.1"/>
</dbReference>
<proteinExistence type="predicted"/>
<gene>
    <name evidence="2" type="ORF">SAMN05216177_103222</name>
</gene>
<sequence>MIRSDAWRRNLDPRDPNYLDPLTDEELAEQEDDKAWLAECREQDAEVAYV</sequence>
<protein>
    <submittedName>
        <fullName evidence="2">Uncharacterized protein</fullName>
    </submittedName>
</protein>
<evidence type="ECO:0000313" key="3">
    <source>
        <dbReference type="Proteomes" id="UP000182025"/>
    </source>
</evidence>